<protein>
    <recommendedName>
        <fullName evidence="7">Transmembrane protein</fullName>
    </recommendedName>
</protein>
<evidence type="ECO:0000256" key="2">
    <source>
        <dbReference type="SAM" id="Phobius"/>
    </source>
</evidence>
<evidence type="ECO:0000313" key="6">
    <source>
        <dbReference type="Proteomes" id="UP000007494"/>
    </source>
</evidence>
<evidence type="ECO:0000313" key="5">
    <source>
        <dbReference type="EMBL" id="CEL67154.1"/>
    </source>
</evidence>
<keyword evidence="6" id="KW-1185">Reference proteome</keyword>
<name>F0VHH1_NEOCL</name>
<dbReference type="Proteomes" id="UP000007494">
    <property type="component" value="Chromosome VIIb"/>
</dbReference>
<feature type="compositionally biased region" description="Basic residues" evidence="1">
    <location>
        <begin position="103"/>
        <end position="114"/>
    </location>
</feature>
<evidence type="ECO:0000313" key="4">
    <source>
        <dbReference type="EMBL" id="CBZ53165.1"/>
    </source>
</evidence>
<accession>F0VHH1</accession>
<reference evidence="4" key="2">
    <citation type="submission" date="2011-03" db="EMBL/GenBank/DDBJ databases">
        <title>Comparative genomics and transcriptomics of Neospora caninum and Toxoplasma gondii.</title>
        <authorList>
            <person name="Reid A.J."/>
            <person name="Sohal A."/>
            <person name="Harris D."/>
            <person name="Quail M."/>
            <person name="Sanders M."/>
            <person name="Berriman M."/>
            <person name="Wastling J.M."/>
            <person name="Pain A."/>
        </authorList>
    </citation>
    <scope>NUCLEOTIDE SEQUENCE</scope>
    <source>
        <strain evidence="4">Liverpool</strain>
    </source>
</reference>
<keyword evidence="3" id="KW-0732">Signal</keyword>
<evidence type="ECO:0008006" key="7">
    <source>
        <dbReference type="Google" id="ProtNLM"/>
    </source>
</evidence>
<feature type="signal peptide" evidence="3">
    <location>
        <begin position="1"/>
        <end position="16"/>
    </location>
</feature>
<dbReference type="AlphaFoldDB" id="F0VHH1"/>
<feature type="transmembrane region" description="Helical" evidence="2">
    <location>
        <begin position="220"/>
        <end position="242"/>
    </location>
</feature>
<reference evidence="6" key="3">
    <citation type="journal article" date="2012" name="PLoS Pathog.">
        <title>Comparative genomics of the apicomplexan parasites Toxoplasma gondii and Neospora caninum: Coccidia differing in host range and transmission strategy.</title>
        <authorList>
            <person name="Reid A.J."/>
            <person name="Vermont S.J."/>
            <person name="Cotton J.A."/>
            <person name="Harris D."/>
            <person name="Hill-Cawthorne G.A."/>
            <person name="Konen-Waisman S."/>
            <person name="Latham S.M."/>
            <person name="Mourier T."/>
            <person name="Norton R."/>
            <person name="Quail M.A."/>
            <person name="Sanders M."/>
            <person name="Shanmugam D."/>
            <person name="Sohal A."/>
            <person name="Wasmuth J.D."/>
            <person name="Brunk B."/>
            <person name="Grigg M.E."/>
            <person name="Howard J.C."/>
            <person name="Parkinson J."/>
            <person name="Roos D.S."/>
            <person name="Trees A.J."/>
            <person name="Berriman M."/>
            <person name="Pain A."/>
            <person name="Wastling J.M."/>
        </authorList>
    </citation>
    <scope>NUCLEOTIDE SEQUENCE [LARGE SCALE GENOMIC DNA]</scope>
    <source>
        <strain evidence="6">Liverpool</strain>
    </source>
</reference>
<keyword evidence="2" id="KW-0812">Transmembrane</keyword>
<dbReference type="RefSeq" id="XP_003883197.1">
    <property type="nucleotide sequence ID" value="XM_003883148.1"/>
</dbReference>
<evidence type="ECO:0000256" key="3">
    <source>
        <dbReference type="SAM" id="SignalP"/>
    </source>
</evidence>
<dbReference type="EMBL" id="LN714482">
    <property type="protein sequence ID" value="CEL67154.1"/>
    <property type="molecule type" value="Genomic_DNA"/>
</dbReference>
<evidence type="ECO:0000256" key="1">
    <source>
        <dbReference type="SAM" id="MobiDB-lite"/>
    </source>
</evidence>
<dbReference type="eggNOG" id="ENOG502TMAH">
    <property type="taxonomic scope" value="Eukaryota"/>
</dbReference>
<feature type="region of interest" description="Disordered" evidence="1">
    <location>
        <begin position="69"/>
        <end position="114"/>
    </location>
</feature>
<proteinExistence type="predicted"/>
<keyword evidence="2" id="KW-1133">Transmembrane helix</keyword>
<feature type="chain" id="PRO_5007655091" description="Transmembrane protein" evidence="3">
    <location>
        <begin position="17"/>
        <end position="290"/>
    </location>
</feature>
<keyword evidence="2" id="KW-0472">Membrane</keyword>
<dbReference type="InParanoid" id="F0VHH1"/>
<gene>
    <name evidence="5" type="ORF">BN1204_029530</name>
    <name evidence="4" type="ORF">NCLIV_029530</name>
</gene>
<feature type="transmembrane region" description="Helical" evidence="2">
    <location>
        <begin position="148"/>
        <end position="170"/>
    </location>
</feature>
<sequence>MSAAVLTLSLFALALCRTSFVARLAPPCEAATLEDSEASLSEWHELSNDGVWLTTDKWKKTPFFEDAGENASSYDDATPPSRFAPPAVADDGARRSPSASLNRRPKRARVRHASPRRQYVHKFPLLDSRPRVDRRPRAVKRATRLPPLSPVTITAIGVLLSVVFVTIFVQGMLAGAANEESFLGRVGKSMAFLGPALRPTERPEDVRLFGVTLGSTWTSVGLRIFAGVSLMFGVAGVVLFALHNGSIVLRPLLEAVQTHAEALRPLWPVPEPPQVQAPVEANVEPPNAAK</sequence>
<dbReference type="VEuPathDB" id="ToxoDB:NCLIV_029530"/>
<dbReference type="GeneID" id="13443432"/>
<reference evidence="5" key="4">
    <citation type="journal article" date="2015" name="PLoS ONE">
        <title>Comprehensive Evaluation of Toxoplasma gondii VEG and Neospora caninum LIV Genomes with Tachyzoite Stage Transcriptome and Proteome Defines Novel Transcript Features.</title>
        <authorList>
            <person name="Ramaprasad A."/>
            <person name="Mourier T."/>
            <person name="Naeem R."/>
            <person name="Malas T.B."/>
            <person name="Moussa E."/>
            <person name="Panigrahi A."/>
            <person name="Vermont S.J."/>
            <person name="Otto T.D."/>
            <person name="Wastling J."/>
            <person name="Pain A."/>
        </authorList>
    </citation>
    <scope>NUCLEOTIDE SEQUENCE</scope>
    <source>
        <strain evidence="5">Liverpool</strain>
    </source>
</reference>
<dbReference type="EMBL" id="FR823389">
    <property type="protein sequence ID" value="CBZ53165.1"/>
    <property type="molecule type" value="Genomic_DNA"/>
</dbReference>
<reference evidence="4" key="1">
    <citation type="submission" date="2011-02" db="EMBL/GenBank/DDBJ databases">
        <authorList>
            <person name="Aslett M."/>
        </authorList>
    </citation>
    <scope>NUCLEOTIDE SEQUENCE</scope>
    <source>
        <strain evidence="4">Liverpool</strain>
    </source>
</reference>
<organism evidence="4 6">
    <name type="scientific">Neospora caninum (strain Liverpool)</name>
    <dbReference type="NCBI Taxonomy" id="572307"/>
    <lineage>
        <taxon>Eukaryota</taxon>
        <taxon>Sar</taxon>
        <taxon>Alveolata</taxon>
        <taxon>Apicomplexa</taxon>
        <taxon>Conoidasida</taxon>
        <taxon>Coccidia</taxon>
        <taxon>Eucoccidiorida</taxon>
        <taxon>Eimeriorina</taxon>
        <taxon>Sarcocystidae</taxon>
        <taxon>Neospora</taxon>
    </lineage>
</organism>